<keyword evidence="2" id="KW-1185">Reference proteome</keyword>
<gene>
    <name evidence="1" type="ORF">EmuJ_000038000</name>
</gene>
<evidence type="ECO:0000313" key="2">
    <source>
        <dbReference type="Proteomes" id="UP000017246"/>
    </source>
</evidence>
<dbReference type="OMA" id="CHPLTHP"/>
<dbReference type="EMBL" id="LN902715">
    <property type="protein sequence ID" value="CDI96687.1"/>
    <property type="molecule type" value="Genomic_DNA"/>
</dbReference>
<evidence type="ECO:0000313" key="1">
    <source>
        <dbReference type="EMBL" id="CDI96687.1"/>
    </source>
</evidence>
<proteinExistence type="predicted"/>
<reference evidence="1" key="1">
    <citation type="journal article" date="2013" name="Nature">
        <title>The genomes of four tapeworm species reveal adaptations to parasitism.</title>
        <authorList>
            <person name="Tsai I.J."/>
            <person name="Zarowiecki M."/>
            <person name="Holroyd N."/>
            <person name="Garciarrubio A."/>
            <person name="Sanchez-Flores A."/>
            <person name="Brooks K.L."/>
            <person name="Tracey A."/>
            <person name="Bobes R.J."/>
            <person name="Fragoso G."/>
            <person name="Sciutto E."/>
            <person name="Aslett M."/>
            <person name="Beasley H."/>
            <person name="Bennett H.M."/>
            <person name="Cai J."/>
            <person name="Camicia F."/>
            <person name="Clark R."/>
            <person name="Cucher M."/>
            <person name="De Silva N."/>
            <person name="Day T.A."/>
            <person name="Deplazes P."/>
            <person name="Estrada K."/>
            <person name="Fernandez C."/>
            <person name="Holland P.W."/>
            <person name="Hou J."/>
            <person name="Hu S."/>
            <person name="Huckvale T."/>
            <person name="Hung S.S."/>
            <person name="Kamenetzky L."/>
            <person name="Keane J.A."/>
            <person name="Kiss F."/>
            <person name="Koziol U."/>
            <person name="Lambert O."/>
            <person name="Liu K."/>
            <person name="Luo X."/>
            <person name="Luo Y."/>
            <person name="Macchiaroli N."/>
            <person name="Nichol S."/>
            <person name="Paps J."/>
            <person name="Parkinson J."/>
            <person name="Pouchkina-Stantcheva N."/>
            <person name="Riddiford N."/>
            <person name="Rosenzvit M."/>
            <person name="Salinas G."/>
            <person name="Wasmuth J.D."/>
            <person name="Zamanian M."/>
            <person name="Zheng Y."/>
            <person name="Cai X."/>
            <person name="Soberon X."/>
            <person name="Olson P.D."/>
            <person name="Laclette J.P."/>
            <person name="Brehm K."/>
            <person name="Berriman M."/>
            <person name="Garciarrubio A."/>
            <person name="Bobes R.J."/>
            <person name="Fragoso G."/>
            <person name="Sanchez-Flores A."/>
            <person name="Estrada K."/>
            <person name="Cevallos M.A."/>
            <person name="Morett E."/>
            <person name="Gonzalez V."/>
            <person name="Portillo T."/>
            <person name="Ochoa-Leyva A."/>
            <person name="Jose M.V."/>
            <person name="Sciutto E."/>
            <person name="Landa A."/>
            <person name="Jimenez L."/>
            <person name="Valdes V."/>
            <person name="Carrero J.C."/>
            <person name="Larralde C."/>
            <person name="Morales-Montor J."/>
            <person name="Limon-Lason J."/>
            <person name="Soberon X."/>
            <person name="Laclette J.P."/>
        </authorList>
    </citation>
    <scope>NUCLEOTIDE SEQUENCE [LARGE SCALE GENOMIC DNA]</scope>
</reference>
<accession>A0A087VX40</accession>
<organism evidence="1 2">
    <name type="scientific">Echinococcus multilocularis</name>
    <name type="common">Fox tapeworm</name>
    <dbReference type="NCBI Taxonomy" id="6211"/>
    <lineage>
        <taxon>Eukaryota</taxon>
        <taxon>Metazoa</taxon>
        <taxon>Spiralia</taxon>
        <taxon>Lophotrochozoa</taxon>
        <taxon>Platyhelminthes</taxon>
        <taxon>Cestoda</taxon>
        <taxon>Eucestoda</taxon>
        <taxon>Cyclophyllidea</taxon>
        <taxon>Taeniidae</taxon>
        <taxon>Echinococcus</taxon>
    </lineage>
</organism>
<dbReference type="AlphaFoldDB" id="A0A087VX40"/>
<name>A0A087VX40_ECHMU</name>
<reference evidence="1" key="2">
    <citation type="submission" date="2015-11" db="EMBL/GenBank/DDBJ databases">
        <authorList>
            <person name="Zhang Y."/>
            <person name="Guo Z."/>
        </authorList>
    </citation>
    <scope>NUCLEOTIDE SEQUENCE</scope>
</reference>
<dbReference type="Proteomes" id="UP000017246">
    <property type="component" value="Unassembled WGS sequence"/>
</dbReference>
<sequence>MPSPTFHYRNIRLIHALWLSAHPTLTFTHCPHLLPTIPTRTHPIAPHSSHHPILLEQCSPHHLTTASLLHLIQHAHIQSNDLSANHQYCLGIAQPTTSPLPHSCLYSNTHTSNPTTRRKSSNTAWALLTTPPHHCLTPASIPTRTHPIAPHSSNHPLLLEQCSPHHLTTASLLPLFQHAHIQSNITPQITNTAWALLTTPPHHCLTPASLSTRTHPIAPHSSNHPILLQQCSPHHLTTASLLPLFKHAHIQSHLTHHIIQYCLSSAHHTTSPLPHSCLSSNTHTSNPTSLRKSSNTAWALLTTPPHHCLTAASLPTRTHPIQHHPANHPILLGHCSPHHLTTASLLPLFQHAHIQSHLTPQIIHYCFSSAHHTTSPLPHSCLSSNTHTSNLTSLITSSTTA</sequence>
<protein>
    <submittedName>
        <fullName evidence="1">Expressed protein</fullName>
    </submittedName>
</protein>